<dbReference type="InterPro" id="IPR000172">
    <property type="entry name" value="GMC_OxRdtase_N"/>
</dbReference>
<dbReference type="PANTHER" id="PTHR11552:SF147">
    <property type="entry name" value="CHOLINE DEHYDROGENASE, MITOCHONDRIAL"/>
    <property type="match status" value="1"/>
</dbReference>
<dbReference type="SUPFAM" id="SSF54373">
    <property type="entry name" value="FAD-linked reductases, C-terminal domain"/>
    <property type="match status" value="1"/>
</dbReference>
<evidence type="ECO:0000256" key="3">
    <source>
        <dbReference type="ARBA" id="ARBA00022630"/>
    </source>
</evidence>
<dbReference type="PANTHER" id="PTHR11552">
    <property type="entry name" value="GLUCOSE-METHANOL-CHOLINE GMC OXIDOREDUCTASE"/>
    <property type="match status" value="1"/>
</dbReference>
<reference evidence="10" key="4">
    <citation type="submission" date="2022-04" db="EMBL/GenBank/DDBJ databases">
        <authorList>
            <person name="Komine T."/>
            <person name="Fukano H."/>
            <person name="Wada S."/>
        </authorList>
    </citation>
    <scope>NUCLEOTIDE SEQUENCE</scope>
    <source>
        <strain evidence="10">NJB18185</strain>
    </source>
</reference>
<dbReference type="InterPro" id="IPR012132">
    <property type="entry name" value="GMC_OxRdtase"/>
</dbReference>
<organism evidence="10 12">
    <name type="scientific">Mycobacterium montefiorense</name>
    <dbReference type="NCBI Taxonomy" id="154654"/>
    <lineage>
        <taxon>Bacteria</taxon>
        <taxon>Bacillati</taxon>
        <taxon>Actinomycetota</taxon>
        <taxon>Actinomycetes</taxon>
        <taxon>Mycobacteriales</taxon>
        <taxon>Mycobacteriaceae</taxon>
        <taxon>Mycobacterium</taxon>
        <taxon>Mycobacterium simiae complex</taxon>
    </lineage>
</organism>
<feature type="binding site" evidence="5">
    <location>
        <position position="236"/>
    </location>
    <ligand>
        <name>FAD</name>
        <dbReference type="ChEBI" id="CHEBI:57692"/>
    </ligand>
</feature>
<dbReference type="EMBL" id="BFCH01000007">
    <property type="protein sequence ID" value="GBG36664.1"/>
    <property type="molecule type" value="Genomic_DNA"/>
</dbReference>
<feature type="domain" description="Glucose-methanol-choline oxidoreductase N-terminal" evidence="7">
    <location>
        <begin position="99"/>
        <end position="122"/>
    </location>
</feature>
<dbReference type="Gene3D" id="3.30.560.10">
    <property type="entry name" value="Glucose Oxidase, domain 3"/>
    <property type="match status" value="1"/>
</dbReference>
<comment type="caution">
    <text evidence="10">The sequence shown here is derived from an EMBL/GenBank/DDBJ whole genome shotgun (WGS) entry which is preliminary data.</text>
</comment>
<dbReference type="InterPro" id="IPR036188">
    <property type="entry name" value="FAD/NAD-bd_sf"/>
</dbReference>
<keyword evidence="11" id="KW-1185">Reference proteome</keyword>
<evidence type="ECO:0000313" key="10">
    <source>
        <dbReference type="EMBL" id="GKU74816.1"/>
    </source>
</evidence>
<evidence type="ECO:0000313" key="9">
    <source>
        <dbReference type="EMBL" id="GBG36664.1"/>
    </source>
</evidence>
<name>A0AA37PQR8_9MYCO</name>
<dbReference type="Proteomes" id="UP000245060">
    <property type="component" value="Unassembled WGS sequence"/>
</dbReference>
<comment type="cofactor">
    <cofactor evidence="1 5">
        <name>FAD</name>
        <dbReference type="ChEBI" id="CHEBI:57692"/>
    </cofactor>
</comment>
<evidence type="ECO:0000256" key="1">
    <source>
        <dbReference type="ARBA" id="ARBA00001974"/>
    </source>
</evidence>
<dbReference type="Pfam" id="PF00732">
    <property type="entry name" value="GMC_oxred_N"/>
    <property type="match status" value="1"/>
</dbReference>
<evidence type="ECO:0000259" key="8">
    <source>
        <dbReference type="PROSITE" id="PS00624"/>
    </source>
</evidence>
<dbReference type="PROSITE" id="PS00623">
    <property type="entry name" value="GMC_OXRED_1"/>
    <property type="match status" value="1"/>
</dbReference>
<proteinExistence type="inferred from homology"/>
<dbReference type="Proteomes" id="UP001139505">
    <property type="component" value="Unassembled WGS sequence"/>
</dbReference>
<comment type="similarity">
    <text evidence="2 6">Belongs to the GMC oxidoreductase family.</text>
</comment>
<feature type="binding site" evidence="5">
    <location>
        <position position="460"/>
    </location>
    <ligand>
        <name>substrate</name>
    </ligand>
</feature>
<reference evidence="10" key="3">
    <citation type="journal article" date="2022" name="Microbiol. Resour. Announc.">
        <title>Draft Genome Sequences of Eight Mycobacterium montefiorense Strains Isolated from Salamanders in Captivity.</title>
        <authorList>
            <person name="Komine T."/>
            <person name="Ihara H."/>
            <person name="Fukano H."/>
            <person name="Hoshino Y."/>
            <person name="Kurata O."/>
            <person name="Wada S."/>
        </authorList>
    </citation>
    <scope>NUCLEOTIDE SEQUENCE</scope>
    <source>
        <strain evidence="10">NJB18185</strain>
    </source>
</reference>
<evidence type="ECO:0000313" key="12">
    <source>
        <dbReference type="Proteomes" id="UP001139505"/>
    </source>
</evidence>
<dbReference type="SUPFAM" id="SSF51905">
    <property type="entry name" value="FAD/NAD(P)-binding domain"/>
    <property type="match status" value="1"/>
</dbReference>
<gene>
    <name evidence="9" type="ORF">MmonteBS_10360</name>
    <name evidence="10" type="ORF">NJB18185_45870</name>
</gene>
<dbReference type="PROSITE" id="PS00624">
    <property type="entry name" value="GMC_OXRED_2"/>
    <property type="match status" value="1"/>
</dbReference>
<keyword evidence="3 6" id="KW-0285">Flavoprotein</keyword>
<reference evidence="11" key="2">
    <citation type="submission" date="2018-04" db="EMBL/GenBank/DDBJ databases">
        <title>Draft genome sequence of Mycobacterium montefiorense isolated from Japanese black salamander.</title>
        <authorList>
            <person name="Fukano H."/>
            <person name="Yoshida M."/>
            <person name="Shimizu A."/>
            <person name="Iwao H."/>
            <person name="Kurata O."/>
            <person name="Katayama Y."/>
            <person name="Omatsu T."/>
            <person name="Mizutani T."/>
            <person name="Wada S."/>
            <person name="Hoshino Y."/>
        </authorList>
    </citation>
    <scope>NUCLEOTIDE SEQUENCE [LARGE SCALE GENOMIC DNA]</scope>
    <source>
        <strain evidence="11">BS</strain>
    </source>
</reference>
<evidence type="ECO:0000313" key="11">
    <source>
        <dbReference type="Proteomes" id="UP000245060"/>
    </source>
</evidence>
<dbReference type="GO" id="GO:0016614">
    <property type="term" value="F:oxidoreductase activity, acting on CH-OH group of donors"/>
    <property type="evidence" value="ECO:0007669"/>
    <property type="project" value="InterPro"/>
</dbReference>
<dbReference type="AlphaFoldDB" id="A0AA37PQR8"/>
<feature type="domain" description="Glucose-methanol-choline oxidoreductase N-terminal" evidence="8">
    <location>
        <begin position="271"/>
        <end position="285"/>
    </location>
</feature>
<evidence type="ECO:0000259" key="7">
    <source>
        <dbReference type="PROSITE" id="PS00623"/>
    </source>
</evidence>
<evidence type="ECO:0000256" key="6">
    <source>
        <dbReference type="RuleBase" id="RU003968"/>
    </source>
</evidence>
<dbReference type="Gene3D" id="3.50.50.60">
    <property type="entry name" value="FAD/NAD(P)-binding domain"/>
    <property type="match status" value="1"/>
</dbReference>
<dbReference type="PIRSF" id="PIRSF000137">
    <property type="entry name" value="Alcohol_oxidase"/>
    <property type="match status" value="1"/>
</dbReference>
<keyword evidence="4 5" id="KW-0274">FAD</keyword>
<evidence type="ECO:0000256" key="5">
    <source>
        <dbReference type="PIRSR" id="PIRSR000137-2"/>
    </source>
</evidence>
<evidence type="ECO:0000256" key="2">
    <source>
        <dbReference type="ARBA" id="ARBA00010790"/>
    </source>
</evidence>
<dbReference type="InterPro" id="IPR007867">
    <property type="entry name" value="GMC_OxRtase_C"/>
</dbReference>
<protein>
    <submittedName>
        <fullName evidence="10">GMC oxidoreductase</fullName>
    </submittedName>
</protein>
<reference evidence="9" key="1">
    <citation type="journal article" date="2018" name="Genome Announc.">
        <title>Draft Genome Sequence of Mycobacterium montefiorense Isolated from Japanese Black Salamander (Hynobius nigrescens).</title>
        <authorList>
            <person name="Fukano H."/>
            <person name="Yoshida M."/>
            <person name="Shimizu A."/>
            <person name="Iwao H."/>
            <person name="Katayama Y."/>
            <person name="Omatsu T."/>
            <person name="Mizutani T."/>
            <person name="Kurata O."/>
            <person name="Wada S."/>
            <person name="Hoshino Y."/>
        </authorList>
    </citation>
    <scope>NUCLEOTIDE SEQUENCE</scope>
    <source>
        <strain evidence="9">BS</strain>
    </source>
</reference>
<sequence>MVARGVDDAVAQGGTTVSQESHTTDFIVVGAGASGSVVARRLLDRGYSVHVLEAGPPDTNPDIHTSSGWPALLHSGQDWVFMTAPQRHANNRRLYWPRGKVLGGSSSLNGQIYMRGHCSDYDGWAQLGCAGWDFGSIFGLFLRSEDHVDGASGWHGAGGPLPVERITRPNPTSVAFVEAANDLGHRFIDDFNGPHQAGVGYSQVTTRNGRRASAWQSFMAPVLGDPRLTVTTGALVQHVVIRSGRTVGVQYAVGGQIRRACAEREVILSAGTLGSPKLLLLSGIGPAEHLAEVGVKVVVDLPGVGENLHDHLLVSNIYEASRPMEPAHHNLLECQLFTSSAYWRGPGPDLQPVFMHVVYPAEGYPVPRNGYTIAPGIIRPRSRGTLRLASSDPATAPWCDPNVLAEPYDLEALVDAVEICREIGASSAFDDWRYAEVAPGPRVRTRDHLREYVRRALGTYHHQVGTCRMGVDDDAVVAPDLRVRGVEGLRVVDASVMPSVTAGNTNAPAIMIGEKASDLIAGMPASQRITAITARRDRRDRAAVAGRFPESR</sequence>
<evidence type="ECO:0000256" key="4">
    <source>
        <dbReference type="ARBA" id="ARBA00022827"/>
    </source>
</evidence>
<accession>A0AA37PQR8</accession>
<feature type="binding site" evidence="5">
    <location>
        <position position="101"/>
    </location>
    <ligand>
        <name>FAD</name>
        <dbReference type="ChEBI" id="CHEBI:57692"/>
    </ligand>
</feature>
<dbReference type="EMBL" id="BQYH01000063">
    <property type="protein sequence ID" value="GKU74816.1"/>
    <property type="molecule type" value="Genomic_DNA"/>
</dbReference>
<dbReference type="Pfam" id="PF05199">
    <property type="entry name" value="GMC_oxred_C"/>
    <property type="match status" value="1"/>
</dbReference>
<dbReference type="GO" id="GO:0050660">
    <property type="term" value="F:flavin adenine dinucleotide binding"/>
    <property type="evidence" value="ECO:0007669"/>
    <property type="project" value="InterPro"/>
</dbReference>